<comment type="function">
    <text evidence="6">Presumably involved in the processing and regular turnover of intracellular proteins. Catalyzes the removal of unsubstituted N-terminal amino acids from various peptides.</text>
</comment>
<protein>
    <recommendedName>
        <fullName evidence="7">Probable cytosol aminopeptidase</fullName>
    </recommendedName>
    <alternativeName>
        <fullName evidence="8">Leucine aminopeptidase</fullName>
    </alternativeName>
    <alternativeName>
        <fullName evidence="5">Leucyl aminopeptidase</fullName>
    </alternativeName>
</protein>
<dbReference type="AlphaFoldDB" id="A0AAW6HRU5"/>
<dbReference type="PANTHER" id="PTHR11963">
    <property type="entry name" value="LEUCINE AMINOPEPTIDASE-RELATED"/>
    <property type="match status" value="1"/>
</dbReference>
<organism evidence="11 12">
    <name type="scientific">Mycoplasma bradburyae</name>
    <dbReference type="NCBI Taxonomy" id="2963128"/>
    <lineage>
        <taxon>Bacteria</taxon>
        <taxon>Bacillati</taxon>
        <taxon>Mycoplasmatota</taxon>
        <taxon>Mollicutes</taxon>
        <taxon>Mycoplasmataceae</taxon>
        <taxon>Mycoplasma</taxon>
    </lineage>
</organism>
<reference evidence="11 13" key="1">
    <citation type="submission" date="2021-11" db="EMBL/GenBank/DDBJ databases">
        <title>Description of Mycoplasma bradburyaesp. nov.from sea birds: a tribute to a great mycoplasmologist.</title>
        <authorList>
            <person name="Ramirez A.S."/>
            <person name="Poveda C."/>
            <person name="Suarez-Perez A."/>
            <person name="Rosales R.S."/>
            <person name="Dijkman R."/>
            <person name="Feberwee A."/>
            <person name="Spergser J."/>
            <person name="Szostak M.P."/>
            <person name="Ressel L."/>
            <person name="Calabuig P."/>
            <person name="Catania S."/>
            <person name="Gobbo F."/>
            <person name="Timofte D."/>
            <person name="Poveda J.B."/>
        </authorList>
    </citation>
    <scope>NUCLEOTIDE SEQUENCE</scope>
    <source>
        <strain evidence="10 13">T158</strain>
        <strain evidence="11">T264</strain>
    </source>
</reference>
<dbReference type="PANTHER" id="PTHR11963:SF23">
    <property type="entry name" value="CYTOSOL AMINOPEPTIDASE"/>
    <property type="match status" value="1"/>
</dbReference>
<dbReference type="InterPro" id="IPR000819">
    <property type="entry name" value="Peptidase_M17_C"/>
</dbReference>
<evidence type="ECO:0000256" key="8">
    <source>
        <dbReference type="ARBA" id="ARBA00050061"/>
    </source>
</evidence>
<dbReference type="PRINTS" id="PR00481">
    <property type="entry name" value="LAMNOPPTDASE"/>
</dbReference>
<dbReference type="SUPFAM" id="SSF53187">
    <property type="entry name" value="Zn-dependent exopeptidases"/>
    <property type="match status" value="1"/>
</dbReference>
<sequence length="449" mass="49981">MSTKTKKTEASSKKLLIVQAKVNNKLKDYSFKTEDGIVLFEFMSHYDGVKLYKKLVEMFCAQKDKVEVDVDSFLSLVEKDIGIDSETVALSLACAIEYASVIPFTRKTKPDTKPSFVIKVTKDYKPIYDAAKNIAQAMTLSRRLQDTPSDVLYPESFVEIFKEEFKDLKNIKISVYNREQVKKMGLNLLYGVNKGSDRECRFLVVEYLNNKASKEVFAYVGKGITYDSGGMNLKTGPHMRHMKYDMSGAAIVMSTVLALAKNKIKTNVIALAPLTENLIGPKAQRPDDIVVAYNKKTVEIDNTDAEGRLVLADAISYAALDLKATRIFDVATLTGLMSYILGKTYTGIFSTSDKYWEEFKKNAEDAGEAVWRLPMHKDYLETLKTPLADIANSTNSPHAGSSRAAMFLNEFAEGVDLIHCDIAGTGSDQAGLGLSPMLRALYQQAKNQK</sequence>
<accession>A0AAW6HRU5</accession>
<dbReference type="NCBIfam" id="NF002080">
    <property type="entry name" value="PRK00913.3-2"/>
    <property type="match status" value="1"/>
</dbReference>
<dbReference type="CDD" id="cd00433">
    <property type="entry name" value="Peptidase_M17"/>
    <property type="match status" value="1"/>
</dbReference>
<dbReference type="Proteomes" id="UP001216384">
    <property type="component" value="Unassembled WGS sequence"/>
</dbReference>
<evidence type="ECO:0000256" key="4">
    <source>
        <dbReference type="ARBA" id="ARBA00022801"/>
    </source>
</evidence>
<evidence type="ECO:0000256" key="7">
    <source>
        <dbReference type="ARBA" id="ARBA00050021"/>
    </source>
</evidence>
<dbReference type="RefSeq" id="WP_255035003.1">
    <property type="nucleotide sequence ID" value="NZ_CP101414.1"/>
</dbReference>
<dbReference type="EMBL" id="JAJHZM010000011">
    <property type="protein sequence ID" value="MDC4182037.1"/>
    <property type="molecule type" value="Genomic_DNA"/>
</dbReference>
<evidence type="ECO:0000313" key="11">
    <source>
        <dbReference type="EMBL" id="MDC4183408.1"/>
    </source>
</evidence>
<name>A0AAW6HRU5_9MOLU</name>
<keyword evidence="3" id="KW-0645">Protease</keyword>
<dbReference type="Proteomes" id="UP001220940">
    <property type="component" value="Unassembled WGS sequence"/>
</dbReference>
<evidence type="ECO:0000313" key="12">
    <source>
        <dbReference type="Proteomes" id="UP001216384"/>
    </source>
</evidence>
<evidence type="ECO:0000256" key="1">
    <source>
        <dbReference type="ARBA" id="ARBA00009528"/>
    </source>
</evidence>
<dbReference type="Pfam" id="PF00883">
    <property type="entry name" value="Peptidase_M17"/>
    <property type="match status" value="1"/>
</dbReference>
<keyword evidence="2 11" id="KW-0031">Aminopeptidase</keyword>
<comment type="similarity">
    <text evidence="1">Belongs to the peptidase M17 family.</text>
</comment>
<evidence type="ECO:0000259" key="9">
    <source>
        <dbReference type="PROSITE" id="PS00631"/>
    </source>
</evidence>
<dbReference type="EMBL" id="JAJHZP010000013">
    <property type="protein sequence ID" value="MDC4183408.1"/>
    <property type="molecule type" value="Genomic_DNA"/>
</dbReference>
<comment type="caution">
    <text evidence="11">The sequence shown here is derived from an EMBL/GenBank/DDBJ whole genome shotgun (WGS) entry which is preliminary data.</text>
</comment>
<keyword evidence="4 11" id="KW-0378">Hydrolase</keyword>
<dbReference type="PROSITE" id="PS00631">
    <property type="entry name" value="CYTOSOL_AP"/>
    <property type="match status" value="1"/>
</dbReference>
<evidence type="ECO:0000256" key="6">
    <source>
        <dbReference type="ARBA" id="ARBA00049972"/>
    </source>
</evidence>
<dbReference type="InterPro" id="IPR011356">
    <property type="entry name" value="Leucine_aapep/pepB"/>
</dbReference>
<dbReference type="GO" id="GO:0005737">
    <property type="term" value="C:cytoplasm"/>
    <property type="evidence" value="ECO:0007669"/>
    <property type="project" value="InterPro"/>
</dbReference>
<evidence type="ECO:0000313" key="10">
    <source>
        <dbReference type="EMBL" id="MDC4182037.1"/>
    </source>
</evidence>
<evidence type="ECO:0000256" key="2">
    <source>
        <dbReference type="ARBA" id="ARBA00022438"/>
    </source>
</evidence>
<evidence type="ECO:0000256" key="5">
    <source>
        <dbReference type="ARBA" id="ARBA00033172"/>
    </source>
</evidence>
<dbReference type="GO" id="GO:0030145">
    <property type="term" value="F:manganese ion binding"/>
    <property type="evidence" value="ECO:0007669"/>
    <property type="project" value="InterPro"/>
</dbReference>
<evidence type="ECO:0000256" key="3">
    <source>
        <dbReference type="ARBA" id="ARBA00022670"/>
    </source>
</evidence>
<evidence type="ECO:0000313" key="13">
    <source>
        <dbReference type="Proteomes" id="UP001220940"/>
    </source>
</evidence>
<gene>
    <name evidence="10" type="ORF">LNO68_02420</name>
    <name evidence="11" type="ORF">LNO71_01975</name>
</gene>
<dbReference type="Gene3D" id="3.40.630.10">
    <property type="entry name" value="Zn peptidases"/>
    <property type="match status" value="1"/>
</dbReference>
<feature type="domain" description="Cytosol aminopeptidase" evidence="9">
    <location>
        <begin position="302"/>
        <end position="309"/>
    </location>
</feature>
<dbReference type="GO" id="GO:0006508">
    <property type="term" value="P:proteolysis"/>
    <property type="evidence" value="ECO:0007669"/>
    <property type="project" value="UniProtKB-KW"/>
</dbReference>
<proteinExistence type="inferred from homology"/>
<dbReference type="GO" id="GO:0070006">
    <property type="term" value="F:metalloaminopeptidase activity"/>
    <property type="evidence" value="ECO:0007669"/>
    <property type="project" value="InterPro"/>
</dbReference>
<keyword evidence="13" id="KW-1185">Reference proteome</keyword>